<reference evidence="2 4" key="1">
    <citation type="journal article" date="2004" name="Proc. Natl. Acad. Sci. U.S.A.">
        <title>Genetic organization of the psbAD region in phages infecting marine Synechococcus strains.</title>
        <authorList>
            <person name="Millard A."/>
            <person name="Clokie M.R."/>
            <person name="Shub D.A."/>
            <person name="Mann N.H."/>
        </authorList>
    </citation>
    <scope>NUCLEOTIDE SEQUENCE [LARGE SCALE GENOMIC DNA]</scope>
</reference>
<organismHost>
    <name type="scientific">Synechococcus</name>
    <dbReference type="NCBI Taxonomy" id="1129"/>
</organismHost>
<dbReference type="Gene3D" id="3.40.1620.10">
    <property type="entry name" value="YefM-like domain"/>
    <property type="match status" value="1"/>
</dbReference>
<reference evidence="3" key="4">
    <citation type="submission" date="2015-02" db="EMBL/GenBank/DDBJ databases">
        <authorList>
            <person name="Chooi Y.-H."/>
        </authorList>
    </citation>
    <scope>NUCLEOTIDE SEQUENCE</scope>
</reference>
<dbReference type="InterPro" id="IPR036165">
    <property type="entry name" value="YefM-like_sf"/>
</dbReference>
<sequence>MLCSMTEVSISEFEKEFESYMDRIEAGEKFLIRQPDGKAVVAVPADELSPLISSDGEEDWYNMMTEHNDAP</sequence>
<reference evidence="3 5" key="3">
    <citation type="journal article" date="2015" name="PLoS ONE">
        <title>Spontaneous Deletion of an "ORFanage" Region Facilitates Host Adaptation in a "Photosynthetic" Cyanophage.</title>
        <authorList>
            <person name="Puxty R.J."/>
            <person name="Perez-Sepulveda B."/>
            <person name="Rihtman B."/>
            <person name="Evans D.J."/>
            <person name="Millard A.D."/>
            <person name="Scanlan D.J."/>
        </authorList>
    </citation>
    <scope>NUCLEOTIDE SEQUENCE [LARGE SCALE GENOMIC DNA]</scope>
</reference>
<dbReference type="SUPFAM" id="SSF143120">
    <property type="entry name" value="YefM-like"/>
    <property type="match status" value="1"/>
</dbReference>
<dbReference type="EMBL" id="AJ630128">
    <property type="protein sequence ID" value="CAF34228.1"/>
    <property type="molecule type" value="Genomic_DNA"/>
</dbReference>
<dbReference type="Proteomes" id="UP000246186">
    <property type="component" value="Genome"/>
</dbReference>
<dbReference type="RefSeq" id="YP_195198.1">
    <property type="nucleotide sequence ID" value="NC_006820.1"/>
</dbReference>
<comment type="similarity">
    <text evidence="1">Belongs to the phD/YefM antitoxin family.</text>
</comment>
<evidence type="ECO:0000313" key="4">
    <source>
        <dbReference type="Proteomes" id="UP000000994"/>
    </source>
</evidence>
<dbReference type="EMBL" id="LN828717">
    <property type="protein sequence ID" value="CFW42366.1"/>
    <property type="molecule type" value="Genomic_DNA"/>
</dbReference>
<evidence type="ECO:0000313" key="3">
    <source>
        <dbReference type="EMBL" id="CFW42366.1"/>
    </source>
</evidence>
<proteinExistence type="inferred from homology"/>
<dbReference type="Pfam" id="PF02604">
    <property type="entry name" value="PhdYeFM_antitox"/>
    <property type="match status" value="1"/>
</dbReference>
<evidence type="ECO:0000256" key="1">
    <source>
        <dbReference type="ARBA" id="ARBA00009981"/>
    </source>
</evidence>
<evidence type="ECO:0000313" key="2">
    <source>
        <dbReference type="EMBL" id="CAF34228.1"/>
    </source>
</evidence>
<dbReference type="KEGG" id="vg:3260263"/>
<organism evidence="2 4">
    <name type="scientific">Synechococcus phage S-PM2</name>
    <dbReference type="NCBI Taxonomy" id="238854"/>
    <lineage>
        <taxon>Viruses</taxon>
        <taxon>Duplodnaviria</taxon>
        <taxon>Heunggongvirae</taxon>
        <taxon>Uroviricota</taxon>
        <taxon>Caudoviricetes</taxon>
        <taxon>Pantevenvirales</taxon>
        <taxon>Kyanoviridae</taxon>
        <taxon>Nodensvirus</taxon>
        <taxon>Nodensvirus spm2</taxon>
    </lineage>
</organism>
<dbReference type="OrthoDB" id="23367at10239"/>
<keyword evidence="4" id="KW-1185">Reference proteome</keyword>
<gene>
    <name evidence="3" type="ORF">S-PM2d163</name>
    <name evidence="2" type="ORF">S-PM2p163</name>
</gene>
<evidence type="ECO:0000313" key="5">
    <source>
        <dbReference type="Proteomes" id="UP000246186"/>
    </source>
</evidence>
<name>Q5GQH4_BPSYP</name>
<accession>Q5GQH4</accession>
<dbReference type="InterPro" id="IPR006442">
    <property type="entry name" value="Antitoxin_Phd/YefM"/>
</dbReference>
<dbReference type="Proteomes" id="UP000000994">
    <property type="component" value="Segment"/>
</dbReference>
<protein>
    <submittedName>
        <fullName evidence="2">PhDYefM tox-ant domain</fullName>
    </submittedName>
</protein>
<reference evidence="2 4" key="2">
    <citation type="journal article" date="2005" name="J. Bacteriol.">
        <title>The genome of S-PM2, a 'photosynthetic' T4-type bacteriophage that infects marine Synechococcus strains.</title>
        <authorList>
            <person name="Mann N.H."/>
            <person name="Clokie M.R."/>
            <person name="Millard A."/>
            <person name="Cook A."/>
            <person name="Wilson W.H."/>
            <person name="Wheatley P.J."/>
            <person name="Letarov A."/>
            <person name="Krisch H.M."/>
        </authorList>
    </citation>
    <scope>NUCLEOTIDE SEQUENCE</scope>
</reference>